<dbReference type="SMART" id="SM00164">
    <property type="entry name" value="TBC"/>
    <property type="match status" value="1"/>
</dbReference>
<accession>A0A8H7TD78</accession>
<sequence length="780" mass="86494">MAPSSPSSSPSSPLPSLRTKTSTTLTTPQSPARSDDGMITLRYEETVPAKAPIAVVTAPPRREPTDVHPALRRPKTGTDTAKDEGKRDSGLAPTTSSRAGREGSVNTTDAIEEEVSLGVEIDFDKSLKVVSPLQSPTQAPNPKVITKSPSMGSGSLRWKPGSRKSSNSRTPGTAEKTEEEKEFSPITTNIPTEEFIDEDLLRTLSFSKRGSVMLGGKKVVNGQARATAGRRQPSMSMLVSPTVKILSDDLEKESQKVRSMYEQGANLDWEAGAYSGIAERLEVNQSRPDSGSSQTNGLLNPNGNVAFPRPDSAMSTRLQHELAGGIEDWEDVDGNDVDRYGFIDMRRKNSRPGTPEPRPPQRVSTVLQLASEAPRRKRAFGRSASTATSKATFKRAPSRKVSARSLKTVSSSASQRSTSRIRAATNRLPGNKDRRWMDEAGDMLTLPPGLADIAEDEEGGKAAEFLKKKEWERAEKWRKMAKIVKTGKDGEGMAFEFDTTSAKLIERTWKGIPDRWRASAWHSFLSASAKKRKDSATDEQIIAAFYALLNQSSADDLQIDLDVPRTINSHIMFRRRYRGGQRLLFRVLHCLSLYFPDTGYVQGMASLAATLLCYYDEEMAFVMLARMWKLRGLDKLYESGFPGLMAALDEFQKKWLSAGPVSEKLDEMNIEPTAYGTRWYLTLFNYSIPFAAQLRVWDVFMLLGDPDINVKPTPERPFAGGLDIIHATSAALIDGTREILLDSDFENAMKVLTSWIPVKDEELMMKVTRAEWKLHRGKKR</sequence>
<feature type="region of interest" description="Disordered" evidence="1">
    <location>
        <begin position="51"/>
        <end position="110"/>
    </location>
</feature>
<dbReference type="InterPro" id="IPR050302">
    <property type="entry name" value="Rab_GAP_TBC_domain"/>
</dbReference>
<dbReference type="Gene3D" id="1.10.8.270">
    <property type="entry name" value="putative rabgap domain of human tbc1 domain family member 14 like domains"/>
    <property type="match status" value="1"/>
</dbReference>
<feature type="region of interest" description="Disordered" evidence="1">
    <location>
        <begin position="284"/>
        <end position="303"/>
    </location>
</feature>
<dbReference type="PANTHER" id="PTHR47219:SF9">
    <property type="entry name" value="GTPASE ACTIVATING PROTEIN AND CENTROSOME-ASSOCIATED, ISOFORM B"/>
    <property type="match status" value="1"/>
</dbReference>
<proteinExistence type="predicted"/>
<evidence type="ECO:0000313" key="4">
    <source>
        <dbReference type="Proteomes" id="UP000664132"/>
    </source>
</evidence>
<feature type="region of interest" description="Disordered" evidence="1">
    <location>
        <begin position="132"/>
        <end position="191"/>
    </location>
</feature>
<comment type="caution">
    <text evidence="3">The sequence shown here is derived from an EMBL/GenBank/DDBJ whole genome shotgun (WGS) entry which is preliminary data.</text>
</comment>
<gene>
    <name evidence="3" type="ORF">IFR04_009344</name>
</gene>
<feature type="compositionally biased region" description="Basic and acidic residues" evidence="1">
    <location>
        <begin position="80"/>
        <end position="89"/>
    </location>
</feature>
<dbReference type="Proteomes" id="UP000664132">
    <property type="component" value="Unassembled WGS sequence"/>
</dbReference>
<dbReference type="InterPro" id="IPR000195">
    <property type="entry name" value="Rab-GAP-TBC_dom"/>
</dbReference>
<protein>
    <recommendedName>
        <fullName evidence="2">Rab-GAP TBC domain-containing protein</fullName>
    </recommendedName>
</protein>
<feature type="region of interest" description="Disordered" evidence="1">
    <location>
        <begin position="373"/>
        <end position="424"/>
    </location>
</feature>
<feature type="compositionally biased region" description="Basic residues" evidence="1">
    <location>
        <begin position="392"/>
        <end position="402"/>
    </location>
</feature>
<organism evidence="3 4">
    <name type="scientific">Cadophora malorum</name>
    <dbReference type="NCBI Taxonomy" id="108018"/>
    <lineage>
        <taxon>Eukaryota</taxon>
        <taxon>Fungi</taxon>
        <taxon>Dikarya</taxon>
        <taxon>Ascomycota</taxon>
        <taxon>Pezizomycotina</taxon>
        <taxon>Leotiomycetes</taxon>
        <taxon>Helotiales</taxon>
        <taxon>Ploettnerulaceae</taxon>
        <taxon>Cadophora</taxon>
    </lineage>
</organism>
<feature type="region of interest" description="Disordered" evidence="1">
    <location>
        <begin position="1"/>
        <end position="39"/>
    </location>
</feature>
<evidence type="ECO:0000256" key="1">
    <source>
        <dbReference type="SAM" id="MobiDB-lite"/>
    </source>
</evidence>
<feature type="compositionally biased region" description="Polar residues" evidence="1">
    <location>
        <begin position="92"/>
        <end position="109"/>
    </location>
</feature>
<dbReference type="FunFam" id="1.10.472.80:FF:000055">
    <property type="entry name" value="TBC domain-containing protein C1778.09"/>
    <property type="match status" value="1"/>
</dbReference>
<dbReference type="AlphaFoldDB" id="A0A8H7TD78"/>
<dbReference type="Gene3D" id="1.10.472.80">
    <property type="entry name" value="Ypt/Rab-GAP domain of gyp1p, domain 3"/>
    <property type="match status" value="1"/>
</dbReference>
<feature type="domain" description="Rab-GAP TBC" evidence="2">
    <location>
        <begin position="511"/>
        <end position="704"/>
    </location>
</feature>
<dbReference type="PROSITE" id="PS50086">
    <property type="entry name" value="TBC_RABGAP"/>
    <property type="match status" value="1"/>
</dbReference>
<dbReference type="FunFam" id="1.10.8.270:FF:000023">
    <property type="entry name" value="TBC domain-containing protein C1778.09"/>
    <property type="match status" value="1"/>
</dbReference>
<dbReference type="Pfam" id="PF00566">
    <property type="entry name" value="RabGAP-TBC"/>
    <property type="match status" value="1"/>
</dbReference>
<feature type="compositionally biased region" description="Low complexity" evidence="1">
    <location>
        <begin position="408"/>
        <end position="424"/>
    </location>
</feature>
<dbReference type="GO" id="GO:0005096">
    <property type="term" value="F:GTPase activator activity"/>
    <property type="evidence" value="ECO:0007669"/>
    <property type="project" value="TreeGrafter"/>
</dbReference>
<evidence type="ECO:0000313" key="3">
    <source>
        <dbReference type="EMBL" id="KAG4417532.1"/>
    </source>
</evidence>
<reference evidence="3" key="1">
    <citation type="submission" date="2021-02" db="EMBL/GenBank/DDBJ databases">
        <title>Genome sequence Cadophora malorum strain M34.</title>
        <authorList>
            <person name="Stefanovic E."/>
            <person name="Vu D."/>
            <person name="Scully C."/>
            <person name="Dijksterhuis J."/>
            <person name="Roader J."/>
            <person name="Houbraken J."/>
        </authorList>
    </citation>
    <scope>NUCLEOTIDE SEQUENCE</scope>
    <source>
        <strain evidence="3">M34</strain>
    </source>
</reference>
<evidence type="ECO:0000259" key="2">
    <source>
        <dbReference type="PROSITE" id="PS50086"/>
    </source>
</evidence>
<name>A0A8H7TD78_9HELO</name>
<dbReference type="GO" id="GO:0031267">
    <property type="term" value="F:small GTPase binding"/>
    <property type="evidence" value="ECO:0007669"/>
    <property type="project" value="TreeGrafter"/>
</dbReference>
<dbReference type="EMBL" id="JAFJYH010000152">
    <property type="protein sequence ID" value="KAG4417532.1"/>
    <property type="molecule type" value="Genomic_DNA"/>
</dbReference>
<dbReference type="SUPFAM" id="SSF47923">
    <property type="entry name" value="Ypt/Rab-GAP domain of gyp1p"/>
    <property type="match status" value="2"/>
</dbReference>
<dbReference type="OrthoDB" id="294251at2759"/>
<feature type="compositionally biased region" description="Low complexity" evidence="1">
    <location>
        <begin position="1"/>
        <end position="31"/>
    </location>
</feature>
<dbReference type="PANTHER" id="PTHR47219">
    <property type="entry name" value="RAB GTPASE-ACTIVATING PROTEIN 1-LIKE"/>
    <property type="match status" value="1"/>
</dbReference>
<dbReference type="InterPro" id="IPR035969">
    <property type="entry name" value="Rab-GAP_TBC_sf"/>
</dbReference>
<keyword evidence="4" id="KW-1185">Reference proteome</keyword>